<dbReference type="AlphaFoldDB" id="A0A0M0LP62"/>
<gene>
    <name evidence="1" type="ORF">Ctob_013368</name>
</gene>
<evidence type="ECO:0000313" key="1">
    <source>
        <dbReference type="EMBL" id="KOO52865.1"/>
    </source>
</evidence>
<protein>
    <submittedName>
        <fullName evidence="1">Uncharacterized protein</fullName>
    </submittedName>
</protein>
<dbReference type="InterPro" id="IPR011989">
    <property type="entry name" value="ARM-like"/>
</dbReference>
<dbReference type="EMBL" id="JWZX01000476">
    <property type="protein sequence ID" value="KOO52865.1"/>
    <property type="molecule type" value="Genomic_DNA"/>
</dbReference>
<dbReference type="SUPFAM" id="SSF48371">
    <property type="entry name" value="ARM repeat"/>
    <property type="match status" value="1"/>
</dbReference>
<reference evidence="2" key="1">
    <citation type="journal article" date="2015" name="PLoS Genet.">
        <title>Genome Sequence and Transcriptome Analyses of Chrysochromulina tobin: Metabolic Tools for Enhanced Algal Fitness in the Prominent Order Prymnesiales (Haptophyceae).</title>
        <authorList>
            <person name="Hovde B.T."/>
            <person name="Deodato C.R."/>
            <person name="Hunsperger H.M."/>
            <person name="Ryken S.A."/>
            <person name="Yost W."/>
            <person name="Jha R.K."/>
            <person name="Patterson J."/>
            <person name="Monnat R.J. Jr."/>
            <person name="Barlow S.B."/>
            <person name="Starkenburg S.R."/>
            <person name="Cattolico R.A."/>
        </authorList>
    </citation>
    <scope>NUCLEOTIDE SEQUENCE</scope>
    <source>
        <strain evidence="2">CCMP291</strain>
    </source>
</reference>
<dbReference type="Gene3D" id="1.25.10.10">
    <property type="entry name" value="Leucine-rich Repeat Variant"/>
    <property type="match status" value="1"/>
</dbReference>
<comment type="caution">
    <text evidence="1">The sequence shown here is derived from an EMBL/GenBank/DDBJ whole genome shotgun (WGS) entry which is preliminary data.</text>
</comment>
<dbReference type="Proteomes" id="UP000037460">
    <property type="component" value="Unassembled WGS sequence"/>
</dbReference>
<evidence type="ECO:0000313" key="2">
    <source>
        <dbReference type="Proteomes" id="UP000037460"/>
    </source>
</evidence>
<organism evidence="1 2">
    <name type="scientific">Chrysochromulina tobinii</name>
    <dbReference type="NCBI Taxonomy" id="1460289"/>
    <lineage>
        <taxon>Eukaryota</taxon>
        <taxon>Haptista</taxon>
        <taxon>Haptophyta</taxon>
        <taxon>Prymnesiophyceae</taxon>
        <taxon>Prymnesiales</taxon>
        <taxon>Chrysochromulinaceae</taxon>
        <taxon>Chrysochromulina</taxon>
    </lineage>
</organism>
<name>A0A0M0LP62_9EUKA</name>
<accession>A0A0M0LP62</accession>
<dbReference type="OrthoDB" id="310895at2759"/>
<keyword evidence="2" id="KW-1185">Reference proteome</keyword>
<sequence length="162" mass="17754">MGLRCGLYPKLVNLLKAWTDKTDAHPELTGVKPVLNVIWVLANRGESALHLGSQPDCFESLLRLANGDDAELRFSATGVLLNLLDWRVNADRFKAVGGEGVNVLSRLMADNTVPPSRKGDEKMEIPADERCIAYLAGIAHDVLDEWGDSLSEHDSDRSESAE</sequence>
<dbReference type="InterPro" id="IPR016024">
    <property type="entry name" value="ARM-type_fold"/>
</dbReference>
<proteinExistence type="predicted"/>